<dbReference type="AlphaFoldDB" id="A0A8E7B2V2"/>
<dbReference type="InterPro" id="IPR003718">
    <property type="entry name" value="OsmC/Ohr_fam"/>
</dbReference>
<dbReference type="PANTHER" id="PTHR35368">
    <property type="entry name" value="HYDROPEROXIDE REDUCTASE"/>
    <property type="match status" value="1"/>
</dbReference>
<dbReference type="InterPro" id="IPR015946">
    <property type="entry name" value="KH_dom-like_a/b"/>
</dbReference>
<gene>
    <name evidence="1" type="ORF">KHC33_05160</name>
</gene>
<protein>
    <submittedName>
        <fullName evidence="1">OsmC family protein</fullName>
    </submittedName>
</protein>
<keyword evidence="2" id="KW-1185">Reference proteome</keyword>
<dbReference type="GeneID" id="65567724"/>
<dbReference type="PANTHER" id="PTHR35368:SF1">
    <property type="entry name" value="HYDROPEROXIDE REDUCTASE"/>
    <property type="match status" value="1"/>
</dbReference>
<evidence type="ECO:0000313" key="1">
    <source>
        <dbReference type="EMBL" id="QVV89889.1"/>
    </source>
</evidence>
<sequence>MSLNNIDLEQVDEYEAEILKNKEEAKFTTKMEGTWLYEESGPQFSAETKTNKGSVTFSLSHPNFSGPGPFPSPMAYGLFWMVGCVSSTFMTAAEKKKIAVKSLKAKIEADLNYLKQFNLGEEPLISAYRVFFDVETDASDAEVEELRQAALAGCMAMYTIKHAIPLDLTVTRS</sequence>
<proteinExistence type="predicted"/>
<dbReference type="InterPro" id="IPR036102">
    <property type="entry name" value="OsmC/Ohrsf"/>
</dbReference>
<dbReference type="RefSeq" id="WP_214420669.1">
    <property type="nucleotide sequence ID" value="NZ_CP075546.1"/>
</dbReference>
<accession>A0A8E7B2V2</accession>
<dbReference type="Gene3D" id="3.30.300.20">
    <property type="match status" value="1"/>
</dbReference>
<name>A0A8E7B2V2_9EURY</name>
<dbReference type="EMBL" id="CP075546">
    <property type="protein sequence ID" value="QVV89889.1"/>
    <property type="molecule type" value="Genomic_DNA"/>
</dbReference>
<dbReference type="Pfam" id="PF02566">
    <property type="entry name" value="OsmC"/>
    <property type="match status" value="1"/>
</dbReference>
<dbReference type="InterPro" id="IPR052924">
    <property type="entry name" value="OsmC/Ohr_hydroprdx_reductase"/>
</dbReference>
<evidence type="ECO:0000313" key="2">
    <source>
        <dbReference type="Proteomes" id="UP000680656"/>
    </source>
</evidence>
<reference evidence="1 2" key="1">
    <citation type="submission" date="2021-05" db="EMBL/GenBank/DDBJ databases">
        <title>A novel Methanospirillum isolate from a pyrite-forming mixed culture.</title>
        <authorList>
            <person name="Bunk B."/>
            <person name="Sproer C."/>
            <person name="Spring S."/>
            <person name="Pester M."/>
        </authorList>
    </citation>
    <scope>NUCLEOTIDE SEQUENCE [LARGE SCALE GENOMIC DNA]</scope>
    <source>
        <strain evidence="1 2">J.3.6.1-F.2.7.3</strain>
    </source>
</reference>
<organism evidence="1 2">
    <name type="scientific">Methanospirillum purgamenti</name>
    <dbReference type="NCBI Taxonomy" id="2834276"/>
    <lineage>
        <taxon>Archaea</taxon>
        <taxon>Methanobacteriati</taxon>
        <taxon>Methanobacteriota</taxon>
        <taxon>Stenosarchaea group</taxon>
        <taxon>Methanomicrobia</taxon>
        <taxon>Methanomicrobiales</taxon>
        <taxon>Methanospirillaceae</taxon>
        <taxon>Methanospirillum</taxon>
    </lineage>
</organism>
<dbReference type="KEGG" id="mrtj:KHC33_05160"/>
<dbReference type="Proteomes" id="UP000680656">
    <property type="component" value="Chromosome"/>
</dbReference>
<dbReference type="SUPFAM" id="SSF82784">
    <property type="entry name" value="OsmC-like"/>
    <property type="match status" value="1"/>
</dbReference>